<dbReference type="CTD" id="24590579"/>
<dbReference type="GO" id="GO:0006801">
    <property type="term" value="P:superoxide metabolic process"/>
    <property type="evidence" value="ECO:0007669"/>
    <property type="project" value="InterPro"/>
</dbReference>
<evidence type="ECO:0000259" key="2">
    <source>
        <dbReference type="Pfam" id="PF00080"/>
    </source>
</evidence>
<dbReference type="PRINTS" id="PR00068">
    <property type="entry name" value="CUZNDISMTASE"/>
</dbReference>
<proteinExistence type="predicted"/>
<reference evidence="3" key="2">
    <citation type="journal article" date="2019" name="Gigascience">
        <title>High-quality Schistosoma haematobium genome achieved by single-molecule and long-range sequencing.</title>
        <authorList>
            <person name="Stroehlein A.J."/>
            <person name="Korhonen P.K."/>
            <person name="Chong T.M."/>
            <person name="Lim Y.L."/>
            <person name="Chan K.G."/>
            <person name="Webster B."/>
            <person name="Rollinson D."/>
            <person name="Brindley P.J."/>
            <person name="Gasser R.B."/>
            <person name="Young N.D."/>
        </authorList>
    </citation>
    <scope>NUCLEOTIDE SEQUENCE</scope>
</reference>
<dbReference type="OrthoDB" id="2015551at2759"/>
<dbReference type="InterPro" id="IPR024134">
    <property type="entry name" value="SOD_Cu/Zn_/chaperone"/>
</dbReference>
<dbReference type="GO" id="GO:0005507">
    <property type="term" value="F:copper ion binding"/>
    <property type="evidence" value="ECO:0007669"/>
    <property type="project" value="InterPro"/>
</dbReference>
<evidence type="ECO:0000256" key="1">
    <source>
        <dbReference type="SAM" id="SignalP"/>
    </source>
</evidence>
<evidence type="ECO:0000313" key="5">
    <source>
        <dbReference type="Proteomes" id="UP000471633"/>
    </source>
</evidence>
<dbReference type="CDD" id="cd00305">
    <property type="entry name" value="Cu-Zn_Superoxide_Dismutase"/>
    <property type="match status" value="1"/>
</dbReference>
<keyword evidence="5" id="KW-1185">Reference proteome</keyword>
<dbReference type="PANTHER" id="PTHR10003">
    <property type="entry name" value="SUPEROXIDE DISMUTASE CU-ZN -RELATED"/>
    <property type="match status" value="1"/>
</dbReference>
<dbReference type="Pfam" id="PF00080">
    <property type="entry name" value="Sod_Cu"/>
    <property type="match status" value="1"/>
</dbReference>
<evidence type="ECO:0000313" key="4">
    <source>
        <dbReference type="EMBL" id="KGB34716.1"/>
    </source>
</evidence>
<feature type="domain" description="Superoxide dismutase copper/zinc binding" evidence="2">
    <location>
        <begin position="39"/>
        <end position="172"/>
    </location>
</feature>
<dbReference type="Proteomes" id="UP000471633">
    <property type="component" value="Unassembled WGS sequence"/>
</dbReference>
<organism evidence="4">
    <name type="scientific">Schistosoma haematobium</name>
    <name type="common">Blood fluke</name>
    <dbReference type="NCBI Taxonomy" id="6185"/>
    <lineage>
        <taxon>Eukaryota</taxon>
        <taxon>Metazoa</taxon>
        <taxon>Spiralia</taxon>
        <taxon>Lophotrochozoa</taxon>
        <taxon>Platyhelminthes</taxon>
        <taxon>Trematoda</taxon>
        <taxon>Digenea</taxon>
        <taxon>Strigeidida</taxon>
        <taxon>Schistosomatoidea</taxon>
        <taxon>Schistosomatidae</taxon>
        <taxon>Schistosoma</taxon>
    </lineage>
</organism>
<accession>A0A095AKS9</accession>
<reference evidence="4" key="1">
    <citation type="journal article" date="2012" name="Nat. Genet.">
        <title>Whole-genome sequence of Schistosoma haematobium.</title>
        <authorList>
            <person name="Young N.D."/>
            <person name="Jex A.R."/>
            <person name="Li B."/>
            <person name="Liu S."/>
            <person name="Yang L."/>
            <person name="Xiong Z."/>
            <person name="Li Y."/>
            <person name="Cantacessi C."/>
            <person name="Hall R.S."/>
            <person name="Xu X."/>
            <person name="Chen F."/>
            <person name="Wu X."/>
            <person name="Zerlotini A."/>
            <person name="Oliveira G."/>
            <person name="Hofmann A."/>
            <person name="Zhang G."/>
            <person name="Fang X."/>
            <person name="Kang Y."/>
            <person name="Campbell B.E."/>
            <person name="Loukas A."/>
            <person name="Ranganathan S."/>
            <person name="Rollinson D."/>
            <person name="Rinaldi G."/>
            <person name="Brindley P.J."/>
            <person name="Yang H."/>
            <person name="Wang J."/>
            <person name="Wang J."/>
            <person name="Gasser R.B."/>
        </authorList>
    </citation>
    <scope>NUCLEOTIDE SEQUENCE [LARGE SCALE GENOMIC DNA]</scope>
</reference>
<dbReference type="EMBL" id="AMPZ03000003">
    <property type="protein sequence ID" value="KAH9587450.1"/>
    <property type="molecule type" value="Genomic_DNA"/>
</dbReference>
<dbReference type="AlphaFoldDB" id="A0A095AKS9"/>
<reference evidence="3" key="3">
    <citation type="submission" date="2021-06" db="EMBL/GenBank/DDBJ databases">
        <title>Chromosome-level genome assembly for S. haematobium.</title>
        <authorList>
            <person name="Stroehlein A.J."/>
        </authorList>
    </citation>
    <scope>NUCLEOTIDE SEQUENCE</scope>
</reference>
<dbReference type="Gene3D" id="2.60.40.200">
    <property type="entry name" value="Superoxide dismutase, copper/zinc binding domain"/>
    <property type="match status" value="1"/>
</dbReference>
<dbReference type="SMR" id="A0A095AKS9"/>
<protein>
    <submittedName>
        <fullName evidence="4">Extracellular superoxide dismutase [Cu-Zn]</fullName>
    </submittedName>
</protein>
<name>A0A095AKS9_SCHHA</name>
<dbReference type="SUPFAM" id="SSF49329">
    <property type="entry name" value="Cu,Zn superoxide dismutase-like"/>
    <property type="match status" value="1"/>
</dbReference>
<dbReference type="EMBL" id="KL250629">
    <property type="protein sequence ID" value="KGB34716.1"/>
    <property type="molecule type" value="Genomic_DNA"/>
</dbReference>
<dbReference type="KEGG" id="shx:MS3_00005185"/>
<keyword evidence="1" id="KW-0732">Signal</keyword>
<feature type="signal peptide" evidence="1">
    <location>
        <begin position="1"/>
        <end position="16"/>
    </location>
</feature>
<reference evidence="3" key="4">
    <citation type="journal article" date="2022" name="PLoS Pathog.">
        <title>Chromosome-level genome of Schistosoma haematobium underpins genome-wide explorations of molecular variation.</title>
        <authorList>
            <person name="Stroehlein A.J."/>
            <person name="Korhonen P.K."/>
            <person name="Lee V.V."/>
            <person name="Ralph S.A."/>
            <person name="Mentink-Kane M."/>
            <person name="You H."/>
            <person name="McManus D.P."/>
            <person name="Tchuente L.T."/>
            <person name="Stothard J.R."/>
            <person name="Kaur P."/>
            <person name="Dudchenko O."/>
            <person name="Aiden E.L."/>
            <person name="Yang B."/>
            <person name="Yang H."/>
            <person name="Emery A.M."/>
            <person name="Webster B.L."/>
            <person name="Brindley P.J."/>
            <person name="Rollinson D."/>
            <person name="Chang B.C.H."/>
            <person name="Gasser R.B."/>
            <person name="Young N.D."/>
        </authorList>
    </citation>
    <scope>NUCLEOTIDE SEQUENCE</scope>
</reference>
<sequence>MLLYIYILLFITNVKGSGRTLQCFQNVYSIASFIGPQYSGNVYFTKHGSSLTVTGYLSGFPRNKWLGVHIHEYGALGNKCNDAGPHFNPFNSDHGGLTGSPRHPGDFGNHYVDQNGILTLDFDVDISSITKFNGFLGRALVIHEKEDDLGRMDDDGSRKTGNSGKRLTCAVVGVWKAP</sequence>
<dbReference type="STRING" id="6185.A0A095AKS9"/>
<evidence type="ECO:0000313" key="3">
    <source>
        <dbReference type="EMBL" id="KAH9587450.1"/>
    </source>
</evidence>
<dbReference type="GeneID" id="24590579"/>
<feature type="chain" id="PRO_5042326934" evidence="1">
    <location>
        <begin position="17"/>
        <end position="178"/>
    </location>
</feature>
<dbReference type="InterPro" id="IPR036423">
    <property type="entry name" value="SOD-like_Cu/Zn_dom_sf"/>
</dbReference>
<dbReference type="InterPro" id="IPR001424">
    <property type="entry name" value="SOD_Cu_Zn_dom"/>
</dbReference>
<dbReference type="RefSeq" id="XP_012794483.1">
    <property type="nucleotide sequence ID" value="XM_012939029.3"/>
</dbReference>
<gene>
    <name evidence="3" type="ORF">MS3_00005185</name>
    <name evidence="4" type="ORF">MS3_02936</name>
</gene>